<name>A0A1T4SQ20_9BACT</name>
<protein>
    <submittedName>
        <fullName evidence="1">Uncharacterized protein</fullName>
    </submittedName>
</protein>
<reference evidence="2" key="1">
    <citation type="submission" date="2017-02" db="EMBL/GenBank/DDBJ databases">
        <authorList>
            <person name="Varghese N."/>
            <person name="Submissions S."/>
        </authorList>
    </citation>
    <scope>NUCLEOTIDE SEQUENCE [LARGE SCALE GENOMIC DNA]</scope>
    <source>
        <strain evidence="2">DSM 22224</strain>
    </source>
</reference>
<gene>
    <name evidence="1" type="ORF">SAMN04488128_103198</name>
</gene>
<sequence>MKIKTHQNRTYVAFVLRRYPAHRQYNFSPRYTFTENFLLNSKTYLLCEPRKFRRELTFPVLP</sequence>
<dbReference type="Proteomes" id="UP000190367">
    <property type="component" value="Unassembled WGS sequence"/>
</dbReference>
<proteinExistence type="predicted"/>
<keyword evidence="2" id="KW-1185">Reference proteome</keyword>
<organism evidence="1 2">
    <name type="scientific">Chitinophaga eiseniae</name>
    <dbReference type="NCBI Taxonomy" id="634771"/>
    <lineage>
        <taxon>Bacteria</taxon>
        <taxon>Pseudomonadati</taxon>
        <taxon>Bacteroidota</taxon>
        <taxon>Chitinophagia</taxon>
        <taxon>Chitinophagales</taxon>
        <taxon>Chitinophagaceae</taxon>
        <taxon>Chitinophaga</taxon>
    </lineage>
</organism>
<evidence type="ECO:0000313" key="1">
    <source>
        <dbReference type="EMBL" id="SKA29978.1"/>
    </source>
</evidence>
<dbReference type="EMBL" id="FUWZ01000003">
    <property type="protein sequence ID" value="SKA29978.1"/>
    <property type="molecule type" value="Genomic_DNA"/>
</dbReference>
<dbReference type="AlphaFoldDB" id="A0A1T4SQ20"/>
<accession>A0A1T4SQ20</accession>
<evidence type="ECO:0000313" key="2">
    <source>
        <dbReference type="Proteomes" id="UP000190367"/>
    </source>
</evidence>
<dbReference type="STRING" id="634771.SAMN04488128_103198"/>